<sequence>MAAKLMCSTVFLLVLIIFCYGIISTEERLLKSTDRNNNLNYQQPSPRHNLLENPEAATESASEPPMVKYDSISTPPSTVENLEKGDDYRPTDPGHSPGAGHGSGH</sequence>
<feature type="region of interest" description="Disordered" evidence="8">
    <location>
        <begin position="31"/>
        <end position="105"/>
    </location>
</feature>
<comment type="caution">
    <text evidence="10">The sequence shown here is derived from an EMBL/GenBank/DDBJ whole genome shotgun (WGS) entry which is preliminary data.</text>
</comment>
<evidence type="ECO:0000256" key="8">
    <source>
        <dbReference type="SAM" id="MobiDB-lite"/>
    </source>
</evidence>
<name>A0AAW1VX13_RUBAR</name>
<dbReference type="GO" id="GO:1902025">
    <property type="term" value="P:nitrate import"/>
    <property type="evidence" value="ECO:0007669"/>
    <property type="project" value="TreeGrafter"/>
</dbReference>
<evidence type="ECO:0000313" key="10">
    <source>
        <dbReference type="EMBL" id="KAK9911423.1"/>
    </source>
</evidence>
<keyword evidence="3" id="KW-0052">Apoplast</keyword>
<accession>A0AAW1VX13</accession>
<gene>
    <name evidence="10" type="ORF">M0R45_035332</name>
</gene>
<evidence type="ECO:0000256" key="6">
    <source>
        <dbReference type="ARBA" id="ARBA00022729"/>
    </source>
</evidence>
<protein>
    <recommendedName>
        <fullName evidence="12">Encoded peptide</fullName>
    </recommendedName>
</protein>
<dbReference type="Proteomes" id="UP001457282">
    <property type="component" value="Unassembled WGS sequence"/>
</dbReference>
<evidence type="ECO:0000256" key="3">
    <source>
        <dbReference type="ARBA" id="ARBA00022523"/>
    </source>
</evidence>
<evidence type="ECO:0000256" key="5">
    <source>
        <dbReference type="ARBA" id="ARBA00022702"/>
    </source>
</evidence>
<dbReference type="PANTHER" id="PTHR33348">
    <property type="entry name" value="PRECURSOR OF CEP5"/>
    <property type="match status" value="1"/>
</dbReference>
<dbReference type="GO" id="GO:0006995">
    <property type="term" value="P:cellular response to nitrogen starvation"/>
    <property type="evidence" value="ECO:0007669"/>
    <property type="project" value="UniProtKB-ARBA"/>
</dbReference>
<dbReference type="EMBL" id="JBEDUW010000007">
    <property type="protein sequence ID" value="KAK9911423.1"/>
    <property type="molecule type" value="Genomic_DNA"/>
</dbReference>
<keyword evidence="4" id="KW-0964">Secreted</keyword>
<dbReference type="AlphaFoldDB" id="A0AAW1VX13"/>
<dbReference type="GO" id="GO:2000280">
    <property type="term" value="P:regulation of root development"/>
    <property type="evidence" value="ECO:0007669"/>
    <property type="project" value="TreeGrafter"/>
</dbReference>
<evidence type="ECO:0000256" key="9">
    <source>
        <dbReference type="SAM" id="SignalP"/>
    </source>
</evidence>
<comment type="similarity">
    <text evidence="2">Belongs to the C-terminally encoded plant signaling peptide (CEP) family.</text>
</comment>
<dbReference type="InterPro" id="IPR033250">
    <property type="entry name" value="CEP"/>
</dbReference>
<evidence type="ECO:0000313" key="11">
    <source>
        <dbReference type="Proteomes" id="UP001457282"/>
    </source>
</evidence>
<proteinExistence type="inferred from homology"/>
<keyword evidence="7" id="KW-0379">Hydroxylation</keyword>
<reference evidence="10 11" key="1">
    <citation type="journal article" date="2023" name="G3 (Bethesda)">
        <title>A chromosome-length genome assembly and annotation of blackberry (Rubus argutus, cv. 'Hillquist').</title>
        <authorList>
            <person name="Bruna T."/>
            <person name="Aryal R."/>
            <person name="Dudchenko O."/>
            <person name="Sargent D.J."/>
            <person name="Mead D."/>
            <person name="Buti M."/>
            <person name="Cavallini A."/>
            <person name="Hytonen T."/>
            <person name="Andres J."/>
            <person name="Pham M."/>
            <person name="Weisz D."/>
            <person name="Mascagni F."/>
            <person name="Usai G."/>
            <person name="Natali L."/>
            <person name="Bassil N."/>
            <person name="Fernandez G.E."/>
            <person name="Lomsadze A."/>
            <person name="Armour M."/>
            <person name="Olukolu B."/>
            <person name="Poorten T."/>
            <person name="Britton C."/>
            <person name="Davik J."/>
            <person name="Ashrafi H."/>
            <person name="Aiden E.L."/>
            <person name="Borodovsky M."/>
            <person name="Worthington M."/>
        </authorList>
    </citation>
    <scope>NUCLEOTIDE SEQUENCE [LARGE SCALE GENOMIC DNA]</scope>
    <source>
        <strain evidence="10">PI 553951</strain>
    </source>
</reference>
<evidence type="ECO:0000256" key="4">
    <source>
        <dbReference type="ARBA" id="ARBA00022525"/>
    </source>
</evidence>
<feature type="compositionally biased region" description="Polar residues" evidence="8">
    <location>
        <begin position="35"/>
        <end position="46"/>
    </location>
</feature>
<dbReference type="GO" id="GO:0048364">
    <property type="term" value="P:root development"/>
    <property type="evidence" value="ECO:0007669"/>
    <property type="project" value="InterPro"/>
</dbReference>
<keyword evidence="6 9" id="KW-0732">Signal</keyword>
<dbReference type="GO" id="GO:1901371">
    <property type="term" value="P:regulation of leaf morphogenesis"/>
    <property type="evidence" value="ECO:0007669"/>
    <property type="project" value="TreeGrafter"/>
</dbReference>
<keyword evidence="11" id="KW-1185">Reference proteome</keyword>
<feature type="compositionally biased region" description="Polar residues" evidence="8">
    <location>
        <begin position="71"/>
        <end position="80"/>
    </location>
</feature>
<evidence type="ECO:0000256" key="1">
    <source>
        <dbReference type="ARBA" id="ARBA00004271"/>
    </source>
</evidence>
<evidence type="ECO:0000256" key="7">
    <source>
        <dbReference type="ARBA" id="ARBA00023278"/>
    </source>
</evidence>
<feature type="compositionally biased region" description="Basic and acidic residues" evidence="8">
    <location>
        <begin position="81"/>
        <end position="92"/>
    </location>
</feature>
<feature type="signal peptide" evidence="9">
    <location>
        <begin position="1"/>
        <end position="21"/>
    </location>
</feature>
<dbReference type="GO" id="GO:0005179">
    <property type="term" value="F:hormone activity"/>
    <property type="evidence" value="ECO:0007669"/>
    <property type="project" value="UniProtKB-KW"/>
</dbReference>
<comment type="subcellular location">
    <subcellularLocation>
        <location evidence="1">Secreted</location>
        <location evidence="1">Extracellular space</location>
        <location evidence="1">Apoplast</location>
    </subcellularLocation>
</comment>
<evidence type="ECO:0000256" key="2">
    <source>
        <dbReference type="ARBA" id="ARBA00008963"/>
    </source>
</evidence>
<keyword evidence="5" id="KW-0372">Hormone</keyword>
<evidence type="ECO:0008006" key="12">
    <source>
        <dbReference type="Google" id="ProtNLM"/>
    </source>
</evidence>
<dbReference type="PANTHER" id="PTHR33348:SF36">
    <property type="match status" value="1"/>
</dbReference>
<organism evidence="10 11">
    <name type="scientific">Rubus argutus</name>
    <name type="common">Southern blackberry</name>
    <dbReference type="NCBI Taxonomy" id="59490"/>
    <lineage>
        <taxon>Eukaryota</taxon>
        <taxon>Viridiplantae</taxon>
        <taxon>Streptophyta</taxon>
        <taxon>Embryophyta</taxon>
        <taxon>Tracheophyta</taxon>
        <taxon>Spermatophyta</taxon>
        <taxon>Magnoliopsida</taxon>
        <taxon>eudicotyledons</taxon>
        <taxon>Gunneridae</taxon>
        <taxon>Pentapetalae</taxon>
        <taxon>rosids</taxon>
        <taxon>fabids</taxon>
        <taxon>Rosales</taxon>
        <taxon>Rosaceae</taxon>
        <taxon>Rosoideae</taxon>
        <taxon>Rosoideae incertae sedis</taxon>
        <taxon>Rubus</taxon>
    </lineage>
</organism>
<dbReference type="GO" id="GO:0048046">
    <property type="term" value="C:apoplast"/>
    <property type="evidence" value="ECO:0007669"/>
    <property type="project" value="UniProtKB-SubCell"/>
</dbReference>
<feature type="chain" id="PRO_5043531009" description="Encoded peptide" evidence="9">
    <location>
        <begin position="22"/>
        <end position="105"/>
    </location>
</feature>